<comment type="caution">
    <text evidence="1">The sequence shown here is derived from an EMBL/GenBank/DDBJ whole genome shotgun (WGS) entry which is preliminary data.</text>
</comment>
<reference evidence="1 2" key="1">
    <citation type="submission" date="2019-01" db="EMBL/GenBank/DDBJ databases">
        <title>The draft genome of Rhizobium sp. 24NR.</title>
        <authorList>
            <person name="Liu L."/>
            <person name="Liang L."/>
            <person name="Shi S."/>
            <person name="Xu L."/>
            <person name="Wang X."/>
            <person name="Li L."/>
            <person name="Zhang X."/>
        </authorList>
    </citation>
    <scope>NUCLEOTIDE SEQUENCE [LARGE SCALE GENOMIC DNA]</scope>
    <source>
        <strain evidence="1 2">24NR</strain>
    </source>
</reference>
<protein>
    <submittedName>
        <fullName evidence="1">Serine hydrolase family protein</fullName>
    </submittedName>
</protein>
<dbReference type="Gene3D" id="3.40.50.1820">
    <property type="entry name" value="alpha/beta hydrolase"/>
    <property type="match status" value="1"/>
</dbReference>
<keyword evidence="1" id="KW-0378">Hydrolase</keyword>
<evidence type="ECO:0000313" key="2">
    <source>
        <dbReference type="Proteomes" id="UP000287687"/>
    </source>
</evidence>
<dbReference type="Pfam" id="PF06821">
    <property type="entry name" value="Ser_hydrolase"/>
    <property type="match status" value="1"/>
</dbReference>
<sequence>MRSAMITTLLIPGLNGSTDDHWQRHWARDDPQAVVVEQDDWACPVLGDWQQRLDEALSKTDGALLVAHSLGCLLAASYAARPAGKIKGALLVAPCSLEAVQRLHPCMVRFGDEPLDRLPFPNLVIGSLDDPYMSIEQLERHVASWDSELTTIGFAGHINVASGFGPWPQGRHFLDRLLRRASPSLPAPLALPHTMLKSVAGSQHSAI</sequence>
<accession>A0A444LK14</accession>
<gene>
    <name evidence="1" type="ORF">EPK99_12430</name>
</gene>
<keyword evidence="2" id="KW-1185">Reference proteome</keyword>
<name>A0A444LK14_9HYPH</name>
<dbReference type="EMBL" id="SBIP01000002">
    <property type="protein sequence ID" value="RWX79345.1"/>
    <property type="molecule type" value="Genomic_DNA"/>
</dbReference>
<dbReference type="GO" id="GO:0016787">
    <property type="term" value="F:hydrolase activity"/>
    <property type="evidence" value="ECO:0007669"/>
    <property type="project" value="UniProtKB-KW"/>
</dbReference>
<proteinExistence type="predicted"/>
<organism evidence="1 2">
    <name type="scientific">Neorhizobium lilium</name>
    <dbReference type="NCBI Taxonomy" id="2503024"/>
    <lineage>
        <taxon>Bacteria</taxon>
        <taxon>Pseudomonadati</taxon>
        <taxon>Pseudomonadota</taxon>
        <taxon>Alphaproteobacteria</taxon>
        <taxon>Hyphomicrobiales</taxon>
        <taxon>Rhizobiaceae</taxon>
        <taxon>Rhizobium/Agrobacterium group</taxon>
        <taxon>Neorhizobium</taxon>
    </lineage>
</organism>
<dbReference type="InterPro" id="IPR010662">
    <property type="entry name" value="RBBP9/YdeN"/>
</dbReference>
<dbReference type="InterPro" id="IPR029058">
    <property type="entry name" value="AB_hydrolase_fold"/>
</dbReference>
<evidence type="ECO:0000313" key="1">
    <source>
        <dbReference type="EMBL" id="RWX79345.1"/>
    </source>
</evidence>
<dbReference type="AlphaFoldDB" id="A0A444LK14"/>
<dbReference type="SUPFAM" id="SSF53474">
    <property type="entry name" value="alpha/beta-Hydrolases"/>
    <property type="match status" value="1"/>
</dbReference>
<dbReference type="Proteomes" id="UP000287687">
    <property type="component" value="Unassembled WGS sequence"/>
</dbReference>
<dbReference type="OrthoDB" id="9804993at2"/>